<feature type="transmembrane region" description="Helical" evidence="7">
    <location>
        <begin position="240"/>
        <end position="258"/>
    </location>
</feature>
<keyword evidence="6 7" id="KW-0472">Membrane</keyword>
<sequence length="287" mass="31900">MLTSIPSPPQSVWMLGPIPIRAYAMFILAGILIAWYLGDKRYVKKGGPENVSEDVAMWVVLAGILGARIYHVITSPAAYFGEHGDWTKIFRIWEGGLGIWGAVLFGSVAAWLVLRRKNLRFGPFADAFIPGVMLAQAIGRLGNYFNQELFGAPTDLPWGLEIDSAHLPAGYAPGTTFHPTFLYELLWCLAGFFVLLAAERKFRLRGGELLALYIVIYTLGRVWIEALRIDDATLILGLRLNIWTSIIVCLGGIIALVWRKRVLTAQPENADIFLGKEQGTDEPKVIR</sequence>
<evidence type="ECO:0000256" key="7">
    <source>
        <dbReference type="HAMAP-Rule" id="MF_01147"/>
    </source>
</evidence>
<dbReference type="PANTHER" id="PTHR30589:SF0">
    <property type="entry name" value="PHOSPHATIDYLGLYCEROL--PROLIPOPROTEIN DIACYLGLYCERYL TRANSFERASE"/>
    <property type="match status" value="1"/>
</dbReference>
<evidence type="ECO:0000313" key="9">
    <source>
        <dbReference type="Proteomes" id="UP000214355"/>
    </source>
</evidence>
<gene>
    <name evidence="7" type="primary">lgt</name>
    <name evidence="8" type="ORF">SAMN04489737_1341</name>
</gene>
<dbReference type="RefSeq" id="WP_231943925.1">
    <property type="nucleotide sequence ID" value="NZ_JABAPK010000006.1"/>
</dbReference>
<dbReference type="GeneID" id="65345073"/>
<feature type="transmembrane region" description="Helical" evidence="7">
    <location>
        <begin position="210"/>
        <end position="228"/>
    </location>
</feature>
<comment type="pathway">
    <text evidence="7">Protein modification; lipoprotein biosynthesis (diacylglyceryl transfer).</text>
</comment>
<evidence type="ECO:0000256" key="3">
    <source>
        <dbReference type="ARBA" id="ARBA00022679"/>
    </source>
</evidence>
<feature type="transmembrane region" description="Helical" evidence="7">
    <location>
        <begin position="92"/>
        <end position="114"/>
    </location>
</feature>
<feature type="transmembrane region" description="Helical" evidence="7">
    <location>
        <begin position="58"/>
        <end position="80"/>
    </location>
</feature>
<dbReference type="PANTHER" id="PTHR30589">
    <property type="entry name" value="PROLIPOPROTEIN DIACYLGLYCERYL TRANSFERASE"/>
    <property type="match status" value="1"/>
</dbReference>
<evidence type="ECO:0000256" key="2">
    <source>
        <dbReference type="ARBA" id="ARBA00022475"/>
    </source>
</evidence>
<comment type="similarity">
    <text evidence="1 7">Belongs to the Lgt family.</text>
</comment>
<keyword evidence="3 7" id="KW-0808">Transferase</keyword>
<dbReference type="GO" id="GO:0042158">
    <property type="term" value="P:lipoprotein biosynthetic process"/>
    <property type="evidence" value="ECO:0007669"/>
    <property type="project" value="UniProtKB-UniRule"/>
</dbReference>
<keyword evidence="8" id="KW-0449">Lipoprotein</keyword>
<reference evidence="9" key="1">
    <citation type="submission" date="2016-10" db="EMBL/GenBank/DDBJ databases">
        <authorList>
            <person name="Varghese N."/>
            <person name="Submissions S."/>
        </authorList>
    </citation>
    <scope>NUCLEOTIDE SEQUENCE [LARGE SCALE GENOMIC DNA]</scope>
    <source>
        <strain evidence="9">DSM 10002</strain>
    </source>
</reference>
<name>A0A1H2LIY9_9ACTO</name>
<feature type="binding site" evidence="7">
    <location>
        <position position="140"/>
    </location>
    <ligand>
        <name>a 1,2-diacyl-sn-glycero-3-phospho-(1'-sn-glycerol)</name>
        <dbReference type="ChEBI" id="CHEBI:64716"/>
    </ligand>
</feature>
<dbReference type="EMBL" id="LT629804">
    <property type="protein sequence ID" value="SDU80879.1"/>
    <property type="molecule type" value="Genomic_DNA"/>
</dbReference>
<comment type="function">
    <text evidence="7">Catalyzes the transfer of the diacylglyceryl group from phosphatidylglycerol to the sulfhydryl group of the N-terminal cysteine of a prolipoprotein, the first step in the formation of mature lipoproteins.</text>
</comment>
<accession>A0A1H2LIY9</accession>
<dbReference type="HAMAP" id="MF_01147">
    <property type="entry name" value="Lgt"/>
    <property type="match status" value="1"/>
</dbReference>
<dbReference type="STRING" id="131112.SAMN04489737_1341"/>
<dbReference type="AlphaFoldDB" id="A0A1H2LIY9"/>
<dbReference type="UniPathway" id="UPA00664"/>
<evidence type="ECO:0000256" key="4">
    <source>
        <dbReference type="ARBA" id="ARBA00022692"/>
    </source>
</evidence>
<dbReference type="NCBIfam" id="TIGR00544">
    <property type="entry name" value="lgt"/>
    <property type="match status" value="1"/>
</dbReference>
<dbReference type="InterPro" id="IPR001640">
    <property type="entry name" value="Lgt"/>
</dbReference>
<dbReference type="Proteomes" id="UP000214355">
    <property type="component" value="Chromosome I"/>
</dbReference>
<feature type="transmembrane region" description="Helical" evidence="7">
    <location>
        <begin position="181"/>
        <end position="198"/>
    </location>
</feature>
<dbReference type="EC" id="2.5.1.145" evidence="7"/>
<evidence type="ECO:0000256" key="6">
    <source>
        <dbReference type="ARBA" id="ARBA00023136"/>
    </source>
</evidence>
<dbReference type="GO" id="GO:0005886">
    <property type="term" value="C:plasma membrane"/>
    <property type="evidence" value="ECO:0007669"/>
    <property type="project" value="UniProtKB-SubCell"/>
</dbReference>
<evidence type="ECO:0000256" key="1">
    <source>
        <dbReference type="ARBA" id="ARBA00007150"/>
    </source>
</evidence>
<evidence type="ECO:0000256" key="5">
    <source>
        <dbReference type="ARBA" id="ARBA00022989"/>
    </source>
</evidence>
<dbReference type="PROSITE" id="PS01311">
    <property type="entry name" value="LGT"/>
    <property type="match status" value="1"/>
</dbReference>
<dbReference type="GO" id="GO:0008961">
    <property type="term" value="F:phosphatidylglycerol-prolipoprotein diacylglyceryl transferase activity"/>
    <property type="evidence" value="ECO:0007669"/>
    <property type="project" value="UniProtKB-UniRule"/>
</dbReference>
<feature type="transmembrane region" description="Helical" evidence="7">
    <location>
        <begin position="121"/>
        <end position="139"/>
    </location>
</feature>
<keyword evidence="2 7" id="KW-1003">Cell membrane</keyword>
<comment type="catalytic activity">
    <reaction evidence="7">
        <text>L-cysteinyl-[prolipoprotein] + a 1,2-diacyl-sn-glycero-3-phospho-(1'-sn-glycerol) = an S-1,2-diacyl-sn-glyceryl-L-cysteinyl-[prolipoprotein] + sn-glycerol 1-phosphate + H(+)</text>
        <dbReference type="Rhea" id="RHEA:56712"/>
        <dbReference type="Rhea" id="RHEA-COMP:14679"/>
        <dbReference type="Rhea" id="RHEA-COMP:14680"/>
        <dbReference type="ChEBI" id="CHEBI:15378"/>
        <dbReference type="ChEBI" id="CHEBI:29950"/>
        <dbReference type="ChEBI" id="CHEBI:57685"/>
        <dbReference type="ChEBI" id="CHEBI:64716"/>
        <dbReference type="ChEBI" id="CHEBI:140658"/>
        <dbReference type="EC" id="2.5.1.145"/>
    </reaction>
</comment>
<dbReference type="Pfam" id="PF01790">
    <property type="entry name" value="LGT"/>
    <property type="match status" value="1"/>
</dbReference>
<evidence type="ECO:0000313" key="8">
    <source>
        <dbReference type="EMBL" id="SDU80879.1"/>
    </source>
</evidence>
<proteinExistence type="inferred from homology"/>
<keyword evidence="9" id="KW-1185">Reference proteome</keyword>
<protein>
    <recommendedName>
        <fullName evidence="7">Phosphatidylglycerol--prolipoprotein diacylglyceryl transferase</fullName>
        <ecNumber evidence="7">2.5.1.145</ecNumber>
    </recommendedName>
</protein>
<comment type="subcellular location">
    <subcellularLocation>
        <location evidence="7">Cell membrane</location>
        <topology evidence="7">Multi-pass membrane protein</topology>
    </subcellularLocation>
</comment>
<keyword evidence="5 7" id="KW-1133">Transmembrane helix</keyword>
<keyword evidence="4 7" id="KW-0812">Transmembrane</keyword>
<organism evidence="8 9">
    <name type="scientific">Arcanobacterium phocae</name>
    <dbReference type="NCBI Taxonomy" id="131112"/>
    <lineage>
        <taxon>Bacteria</taxon>
        <taxon>Bacillati</taxon>
        <taxon>Actinomycetota</taxon>
        <taxon>Actinomycetes</taxon>
        <taxon>Actinomycetales</taxon>
        <taxon>Actinomycetaceae</taxon>
        <taxon>Arcanobacterium</taxon>
    </lineage>
</organism>
<feature type="transmembrane region" description="Helical" evidence="7">
    <location>
        <begin position="20"/>
        <end position="37"/>
    </location>
</feature>